<dbReference type="InterPro" id="IPR036388">
    <property type="entry name" value="WH-like_DNA-bd_sf"/>
</dbReference>
<keyword evidence="3" id="KW-1185">Reference proteome</keyword>
<dbReference type="InterPro" id="IPR036390">
    <property type="entry name" value="WH_DNA-bd_sf"/>
</dbReference>
<dbReference type="EMBL" id="JAYKXN010000003">
    <property type="protein sequence ID" value="KAK7302858.1"/>
    <property type="molecule type" value="Genomic_DNA"/>
</dbReference>
<dbReference type="Pfam" id="PF08100">
    <property type="entry name" value="Dimerisation"/>
    <property type="match status" value="1"/>
</dbReference>
<proteinExistence type="predicted"/>
<dbReference type="Gene3D" id="1.10.10.10">
    <property type="entry name" value="Winged helix-like DNA-binding domain superfamily/Winged helix DNA-binding domain"/>
    <property type="match status" value="1"/>
</dbReference>
<dbReference type="AlphaFoldDB" id="A0AAN9JPI5"/>
<reference evidence="2 3" key="1">
    <citation type="submission" date="2024-01" db="EMBL/GenBank/DDBJ databases">
        <title>The genomes of 5 underutilized Papilionoideae crops provide insights into root nodulation and disease resistance.</title>
        <authorList>
            <person name="Yuan L."/>
        </authorList>
    </citation>
    <scope>NUCLEOTIDE SEQUENCE [LARGE SCALE GENOMIC DNA]</scope>
    <source>
        <strain evidence="2">LY-2023</strain>
        <tissue evidence="2">Leaf</tissue>
    </source>
</reference>
<sequence>MKGTQKSKLYASNLQRTTIRIGTASYQDLCTVSGLTEDASPVVEAQRNQLGRRLLAGTGNASPLSAALQRELSSPYYWQKAERVKTKMDRNQVQGSEELFQAQAHLYNYTYSFIGSMCLKSAVHMGILDIIHNHGQPITVPDLVLALQLHPTKSFACWFMLASLLQRRL</sequence>
<feature type="domain" description="O-methyltransferase dimerisation" evidence="1">
    <location>
        <begin position="108"/>
        <end position="152"/>
    </location>
</feature>
<organism evidence="2 3">
    <name type="scientific">Clitoria ternatea</name>
    <name type="common">Butterfly pea</name>
    <dbReference type="NCBI Taxonomy" id="43366"/>
    <lineage>
        <taxon>Eukaryota</taxon>
        <taxon>Viridiplantae</taxon>
        <taxon>Streptophyta</taxon>
        <taxon>Embryophyta</taxon>
        <taxon>Tracheophyta</taxon>
        <taxon>Spermatophyta</taxon>
        <taxon>Magnoliopsida</taxon>
        <taxon>eudicotyledons</taxon>
        <taxon>Gunneridae</taxon>
        <taxon>Pentapetalae</taxon>
        <taxon>rosids</taxon>
        <taxon>fabids</taxon>
        <taxon>Fabales</taxon>
        <taxon>Fabaceae</taxon>
        <taxon>Papilionoideae</taxon>
        <taxon>50 kb inversion clade</taxon>
        <taxon>NPAAA clade</taxon>
        <taxon>indigoferoid/millettioid clade</taxon>
        <taxon>Phaseoleae</taxon>
        <taxon>Clitoria</taxon>
    </lineage>
</organism>
<accession>A0AAN9JPI5</accession>
<dbReference type="SUPFAM" id="SSF46785">
    <property type="entry name" value="Winged helix' DNA-binding domain"/>
    <property type="match status" value="1"/>
</dbReference>
<dbReference type="InterPro" id="IPR012967">
    <property type="entry name" value="COMT_dimerisation"/>
</dbReference>
<evidence type="ECO:0000313" key="3">
    <source>
        <dbReference type="Proteomes" id="UP001359559"/>
    </source>
</evidence>
<name>A0AAN9JPI5_CLITE</name>
<evidence type="ECO:0000259" key="1">
    <source>
        <dbReference type="Pfam" id="PF08100"/>
    </source>
</evidence>
<protein>
    <recommendedName>
        <fullName evidence="1">O-methyltransferase dimerisation domain-containing protein</fullName>
    </recommendedName>
</protein>
<dbReference type="GO" id="GO:0046983">
    <property type="term" value="F:protein dimerization activity"/>
    <property type="evidence" value="ECO:0007669"/>
    <property type="project" value="InterPro"/>
</dbReference>
<gene>
    <name evidence="2" type="ORF">RJT34_13755</name>
</gene>
<evidence type="ECO:0000313" key="2">
    <source>
        <dbReference type="EMBL" id="KAK7302858.1"/>
    </source>
</evidence>
<comment type="caution">
    <text evidence="2">The sequence shown here is derived from an EMBL/GenBank/DDBJ whole genome shotgun (WGS) entry which is preliminary data.</text>
</comment>
<dbReference type="Proteomes" id="UP001359559">
    <property type="component" value="Unassembled WGS sequence"/>
</dbReference>